<evidence type="ECO:0000313" key="4">
    <source>
        <dbReference type="Proteomes" id="UP000179118"/>
    </source>
</evidence>
<organism evidence="3 4">
    <name type="scientific">Candidatus Yonathbacteria bacterium RIFCSPHIGHO2_02_FULL_44_14</name>
    <dbReference type="NCBI Taxonomy" id="1802724"/>
    <lineage>
        <taxon>Bacteria</taxon>
        <taxon>Candidatus Yonathiibacteriota</taxon>
    </lineage>
</organism>
<dbReference type="InterPro" id="IPR051311">
    <property type="entry name" value="DedA_domain"/>
</dbReference>
<accession>A0A1G2S8G5</accession>
<feature type="transmembrane region" description="Helical" evidence="1">
    <location>
        <begin position="54"/>
        <end position="72"/>
    </location>
</feature>
<dbReference type="PANTHER" id="PTHR42709:SF2">
    <property type="entry name" value="INNER MEMBRANE PROTEIN YOHD"/>
    <property type="match status" value="1"/>
</dbReference>
<dbReference type="Pfam" id="PF09335">
    <property type="entry name" value="VTT_dom"/>
    <property type="match status" value="1"/>
</dbReference>
<dbReference type="PANTHER" id="PTHR42709">
    <property type="entry name" value="ALKALINE PHOSPHATASE LIKE PROTEIN"/>
    <property type="match status" value="1"/>
</dbReference>
<name>A0A1G2S8G5_9BACT</name>
<evidence type="ECO:0000313" key="3">
    <source>
        <dbReference type="EMBL" id="OHA80988.1"/>
    </source>
</evidence>
<dbReference type="GO" id="GO:0005886">
    <property type="term" value="C:plasma membrane"/>
    <property type="evidence" value="ECO:0007669"/>
    <property type="project" value="TreeGrafter"/>
</dbReference>
<dbReference type="Proteomes" id="UP000179118">
    <property type="component" value="Unassembled WGS sequence"/>
</dbReference>
<feature type="transmembrane region" description="Helical" evidence="1">
    <location>
        <begin position="170"/>
        <end position="189"/>
    </location>
</feature>
<reference evidence="3 4" key="1">
    <citation type="journal article" date="2016" name="Nat. Commun.">
        <title>Thousands of microbial genomes shed light on interconnected biogeochemical processes in an aquifer system.</title>
        <authorList>
            <person name="Anantharaman K."/>
            <person name="Brown C.T."/>
            <person name="Hug L.A."/>
            <person name="Sharon I."/>
            <person name="Castelle C.J."/>
            <person name="Probst A.J."/>
            <person name="Thomas B.C."/>
            <person name="Singh A."/>
            <person name="Wilkins M.J."/>
            <person name="Karaoz U."/>
            <person name="Brodie E.L."/>
            <person name="Williams K.H."/>
            <person name="Hubbard S.S."/>
            <person name="Banfield J.F."/>
        </authorList>
    </citation>
    <scope>NUCLEOTIDE SEQUENCE [LARGE SCALE GENOMIC DNA]</scope>
</reference>
<gene>
    <name evidence="3" type="ORF">A3D51_03125</name>
</gene>
<proteinExistence type="predicted"/>
<dbReference type="EMBL" id="MHUT01000012">
    <property type="protein sequence ID" value="OHA80988.1"/>
    <property type="molecule type" value="Genomic_DNA"/>
</dbReference>
<keyword evidence="1" id="KW-1133">Transmembrane helix</keyword>
<sequence>MLEQSIDVFVQLVQDHRFWGYAILFIAMIFEGEVFLIVAGMLATLDAFDIGDVLWISFFGVILGNTMWYYLGAKLKDTRFSRRIIKWAERAIIFFLPRFREKPFKSIFFSKFIYGANRATVIMSGVLRVPFRLFFKAEFLASILWVALYASVGYFFGFAAVNITHNASRFALIAVVFMIAFILIQKLIADRYERIQHQKHEKDSNT</sequence>
<evidence type="ECO:0000256" key="1">
    <source>
        <dbReference type="SAM" id="Phobius"/>
    </source>
</evidence>
<keyword evidence="1" id="KW-0472">Membrane</keyword>
<feature type="transmembrane region" description="Helical" evidence="1">
    <location>
        <begin position="21"/>
        <end position="42"/>
    </location>
</feature>
<feature type="transmembrane region" description="Helical" evidence="1">
    <location>
        <begin position="143"/>
        <end position="164"/>
    </location>
</feature>
<comment type="caution">
    <text evidence="3">The sequence shown here is derived from an EMBL/GenBank/DDBJ whole genome shotgun (WGS) entry which is preliminary data.</text>
</comment>
<protein>
    <recommendedName>
        <fullName evidence="2">VTT domain-containing protein</fullName>
    </recommendedName>
</protein>
<feature type="domain" description="VTT" evidence="2">
    <location>
        <begin position="32"/>
        <end position="154"/>
    </location>
</feature>
<keyword evidence="1" id="KW-0812">Transmembrane</keyword>
<evidence type="ECO:0000259" key="2">
    <source>
        <dbReference type="Pfam" id="PF09335"/>
    </source>
</evidence>
<dbReference type="InterPro" id="IPR032816">
    <property type="entry name" value="VTT_dom"/>
</dbReference>
<dbReference type="AlphaFoldDB" id="A0A1G2S8G5"/>